<keyword evidence="2" id="KW-1185">Reference proteome</keyword>
<proteinExistence type="predicted"/>
<protein>
    <submittedName>
        <fullName evidence="1">Uncharacterized protein</fullName>
    </submittedName>
</protein>
<evidence type="ECO:0000313" key="2">
    <source>
        <dbReference type="Proteomes" id="UP001526147"/>
    </source>
</evidence>
<reference evidence="1 2" key="1">
    <citation type="submission" date="2022-10" db="EMBL/GenBank/DDBJ databases">
        <title>Draft genome assembly of moderately radiation resistant bacterium Metabacillus halosaccharovorans.</title>
        <authorList>
            <person name="Pal S."/>
            <person name="Gopinathan A."/>
        </authorList>
    </citation>
    <scope>NUCLEOTIDE SEQUENCE [LARGE SCALE GENOMIC DNA]</scope>
    <source>
        <strain evidence="1 2">VITHBRA001</strain>
    </source>
</reference>
<sequence>MMKFEITAPQITFEDITVSNIEDNSGIFIGKNYQLYWRSTIKRNNLGFGKVLGNENKLSNNTHLVLNDD</sequence>
<accession>A0ABT3DC09</accession>
<name>A0ABT3DC09_9BACI</name>
<gene>
    <name evidence="1" type="ORF">OIH86_02940</name>
</gene>
<dbReference type="EMBL" id="JAOYEY010000021">
    <property type="protein sequence ID" value="MCV9884600.1"/>
    <property type="molecule type" value="Genomic_DNA"/>
</dbReference>
<dbReference type="Proteomes" id="UP001526147">
    <property type="component" value="Unassembled WGS sequence"/>
</dbReference>
<evidence type="ECO:0000313" key="1">
    <source>
        <dbReference type="EMBL" id="MCV9884600.1"/>
    </source>
</evidence>
<dbReference type="RefSeq" id="WP_264141543.1">
    <property type="nucleotide sequence ID" value="NZ_JAOYEY010000021.1"/>
</dbReference>
<comment type="caution">
    <text evidence="1">The sequence shown here is derived from an EMBL/GenBank/DDBJ whole genome shotgun (WGS) entry which is preliminary data.</text>
</comment>
<organism evidence="1 2">
    <name type="scientific">Metabacillus halosaccharovorans</name>
    <dbReference type="NCBI Taxonomy" id="930124"/>
    <lineage>
        <taxon>Bacteria</taxon>
        <taxon>Bacillati</taxon>
        <taxon>Bacillota</taxon>
        <taxon>Bacilli</taxon>
        <taxon>Bacillales</taxon>
        <taxon>Bacillaceae</taxon>
        <taxon>Metabacillus</taxon>
    </lineage>
</organism>